<comment type="caution">
    <text evidence="2">The sequence shown here is derived from an EMBL/GenBank/DDBJ whole genome shotgun (WGS) entry which is preliminary data.</text>
</comment>
<dbReference type="Pfam" id="PF08592">
    <property type="entry name" value="Anthrone_oxy"/>
    <property type="match status" value="1"/>
</dbReference>
<feature type="transmembrane region" description="Helical" evidence="1">
    <location>
        <begin position="125"/>
        <end position="150"/>
    </location>
</feature>
<dbReference type="InterPro" id="IPR013901">
    <property type="entry name" value="Anthrone_oxy"/>
</dbReference>
<gene>
    <name evidence="2" type="ORF">E4021_07050</name>
</gene>
<keyword evidence="1" id="KW-1133">Transmembrane helix</keyword>
<dbReference type="AlphaFoldDB" id="A0A4S4NKR1"/>
<dbReference type="EMBL" id="SRSF01000002">
    <property type="protein sequence ID" value="THH40486.1"/>
    <property type="molecule type" value="Genomic_DNA"/>
</dbReference>
<feature type="transmembrane region" description="Helical" evidence="1">
    <location>
        <begin position="55"/>
        <end position="75"/>
    </location>
</feature>
<organism evidence="2 3">
    <name type="scientific">Neolewinella litorea</name>
    <dbReference type="NCBI Taxonomy" id="2562452"/>
    <lineage>
        <taxon>Bacteria</taxon>
        <taxon>Pseudomonadati</taxon>
        <taxon>Bacteroidota</taxon>
        <taxon>Saprospiria</taxon>
        <taxon>Saprospirales</taxon>
        <taxon>Lewinellaceae</taxon>
        <taxon>Neolewinella</taxon>
    </lineage>
</organism>
<feature type="transmembrane region" description="Helical" evidence="1">
    <location>
        <begin position="6"/>
        <end position="23"/>
    </location>
</feature>
<evidence type="ECO:0000313" key="3">
    <source>
        <dbReference type="Proteomes" id="UP000308528"/>
    </source>
</evidence>
<proteinExistence type="predicted"/>
<keyword evidence="3" id="KW-1185">Reference proteome</keyword>
<dbReference type="Proteomes" id="UP000308528">
    <property type="component" value="Unassembled WGS sequence"/>
</dbReference>
<protein>
    <submittedName>
        <fullName evidence="2">DUF1772 domain-containing protein</fullName>
    </submittedName>
</protein>
<dbReference type="RefSeq" id="WP_136457794.1">
    <property type="nucleotide sequence ID" value="NZ_SRSF01000002.1"/>
</dbReference>
<evidence type="ECO:0000313" key="2">
    <source>
        <dbReference type="EMBL" id="THH40486.1"/>
    </source>
</evidence>
<sequence>MTTLFILWLTVLFFAFHLAGHLFDMRANQPNWRSAEPDAVKRYRDFYRVSSPRQFFAPLVIGCPLAALAALAFAWEYGGAALGYLTLTFCTGLAVLILTVVYFVPVNKYLFTAESLDAGRLKKRTAFWMSLEYVRVSLLVVGLLAAILALEDFRTLT</sequence>
<keyword evidence="1" id="KW-0812">Transmembrane</keyword>
<name>A0A4S4NKR1_9BACT</name>
<dbReference type="OrthoDB" id="878027at2"/>
<evidence type="ECO:0000256" key="1">
    <source>
        <dbReference type="SAM" id="Phobius"/>
    </source>
</evidence>
<reference evidence="2 3" key="1">
    <citation type="submission" date="2019-04" db="EMBL/GenBank/DDBJ databases">
        <title>Lewinella litorea sp. nov., isolated from a marine sand.</title>
        <authorList>
            <person name="Yoon J.-H."/>
        </authorList>
    </citation>
    <scope>NUCLEOTIDE SEQUENCE [LARGE SCALE GENOMIC DNA]</scope>
    <source>
        <strain evidence="2 3">HSMS-39</strain>
    </source>
</reference>
<keyword evidence="1" id="KW-0472">Membrane</keyword>
<accession>A0A4S4NKR1</accession>
<feature type="transmembrane region" description="Helical" evidence="1">
    <location>
        <begin position="81"/>
        <end position="104"/>
    </location>
</feature>